<dbReference type="EMBL" id="JAUIZM010000005">
    <property type="protein sequence ID" value="KAK1385131.1"/>
    <property type="molecule type" value="Genomic_DNA"/>
</dbReference>
<name>A0AAD8IGK9_9APIA</name>
<dbReference type="Proteomes" id="UP001237642">
    <property type="component" value="Unassembled WGS sequence"/>
</dbReference>
<keyword evidence="2" id="KW-0378">Hydrolase</keyword>
<gene>
    <name evidence="2" type="ORF">POM88_022866</name>
</gene>
<feature type="chain" id="PRO_5042263989" evidence="1">
    <location>
        <begin position="23"/>
        <end position="164"/>
    </location>
</feature>
<reference evidence="2" key="2">
    <citation type="submission" date="2023-05" db="EMBL/GenBank/DDBJ databases">
        <authorList>
            <person name="Schelkunov M.I."/>
        </authorList>
    </citation>
    <scope>NUCLEOTIDE SEQUENCE</scope>
    <source>
        <strain evidence="2">Hsosn_3</strain>
        <tissue evidence="2">Leaf</tissue>
    </source>
</reference>
<dbReference type="SUPFAM" id="SSF141562">
    <property type="entry name" value="At5g01610-like"/>
    <property type="match status" value="1"/>
</dbReference>
<dbReference type="GO" id="GO:0016787">
    <property type="term" value="F:hydrolase activity"/>
    <property type="evidence" value="ECO:0007669"/>
    <property type="project" value="UniProtKB-KW"/>
</dbReference>
<dbReference type="PANTHER" id="PTHR31676:SF76">
    <property type="entry name" value="OS05G0362300 PROTEIN"/>
    <property type="match status" value="1"/>
</dbReference>
<accession>A0AAD8IGK9</accession>
<protein>
    <submittedName>
        <fullName evidence="2">Epoxide hydrolase family protein</fullName>
    </submittedName>
</protein>
<dbReference type="Pfam" id="PF04398">
    <property type="entry name" value="DUF538"/>
    <property type="match status" value="1"/>
</dbReference>
<evidence type="ECO:0000313" key="2">
    <source>
        <dbReference type="EMBL" id="KAK1385131.1"/>
    </source>
</evidence>
<dbReference type="AlphaFoldDB" id="A0AAD8IGK9"/>
<dbReference type="InterPro" id="IPR007493">
    <property type="entry name" value="DUF538"/>
</dbReference>
<evidence type="ECO:0000313" key="3">
    <source>
        <dbReference type="Proteomes" id="UP001237642"/>
    </source>
</evidence>
<proteinExistence type="predicted"/>
<feature type="signal peptide" evidence="1">
    <location>
        <begin position="1"/>
        <end position="22"/>
    </location>
</feature>
<dbReference type="InterPro" id="IPR036758">
    <property type="entry name" value="At5g01610-like"/>
</dbReference>
<keyword evidence="3" id="KW-1185">Reference proteome</keyword>
<comment type="caution">
    <text evidence="2">The sequence shown here is derived from an EMBL/GenBank/DDBJ whole genome shotgun (WGS) entry which is preliminary data.</text>
</comment>
<reference evidence="2" key="1">
    <citation type="submission" date="2023-02" db="EMBL/GenBank/DDBJ databases">
        <title>Genome of toxic invasive species Heracleum sosnowskyi carries increased number of genes despite the absence of recent whole-genome duplications.</title>
        <authorList>
            <person name="Schelkunov M."/>
            <person name="Shtratnikova V."/>
            <person name="Makarenko M."/>
            <person name="Klepikova A."/>
            <person name="Omelchenko D."/>
            <person name="Novikova G."/>
            <person name="Obukhova E."/>
            <person name="Bogdanov V."/>
            <person name="Penin A."/>
            <person name="Logacheva M."/>
        </authorList>
    </citation>
    <scope>NUCLEOTIDE SEQUENCE</scope>
    <source>
        <strain evidence="2">Hsosn_3</strain>
        <tissue evidence="2">Leaf</tissue>
    </source>
</reference>
<dbReference type="PANTHER" id="PTHR31676">
    <property type="entry name" value="T31J12.3 PROTEIN-RELATED"/>
    <property type="match status" value="1"/>
</dbReference>
<dbReference type="Gene3D" id="2.30.240.10">
    <property type="entry name" value="At5g01610-like"/>
    <property type="match status" value="1"/>
</dbReference>
<organism evidence="2 3">
    <name type="scientific">Heracleum sosnowskyi</name>
    <dbReference type="NCBI Taxonomy" id="360622"/>
    <lineage>
        <taxon>Eukaryota</taxon>
        <taxon>Viridiplantae</taxon>
        <taxon>Streptophyta</taxon>
        <taxon>Embryophyta</taxon>
        <taxon>Tracheophyta</taxon>
        <taxon>Spermatophyta</taxon>
        <taxon>Magnoliopsida</taxon>
        <taxon>eudicotyledons</taxon>
        <taxon>Gunneridae</taxon>
        <taxon>Pentapetalae</taxon>
        <taxon>asterids</taxon>
        <taxon>campanulids</taxon>
        <taxon>Apiales</taxon>
        <taxon>Apiaceae</taxon>
        <taxon>Apioideae</taxon>
        <taxon>apioid superclade</taxon>
        <taxon>Tordylieae</taxon>
        <taxon>Tordyliinae</taxon>
        <taxon>Heracleum</taxon>
    </lineage>
</organism>
<sequence length="164" mass="18236">MSPLHLLSFLLTSLTLISSITGDTTPTVYEVLQEYDFPIGMLPVGITNYELDRSTGKFKVYLEKSCEFYVQDYKLRYKSTISGTISNRKLKNLSGISVKILILWLNIGEVSREGDDLEFSVGVLSAGFYIDNFVESPQCGCGFDCNSGGVKSGEGYLNRFLYSS</sequence>
<keyword evidence="1" id="KW-0732">Signal</keyword>
<evidence type="ECO:0000256" key="1">
    <source>
        <dbReference type="SAM" id="SignalP"/>
    </source>
</evidence>